<evidence type="ECO:0000313" key="9">
    <source>
        <dbReference type="EMBL" id="RLL41354.1"/>
    </source>
</evidence>
<dbReference type="RefSeq" id="WP_121524745.1">
    <property type="nucleotide sequence ID" value="NZ_RCHR01000008.1"/>
</dbReference>
<dbReference type="InterPro" id="IPR005917">
    <property type="entry name" value="Pmev_kinase_bact"/>
</dbReference>
<dbReference type="Pfam" id="PF08544">
    <property type="entry name" value="GHMP_kinases_C"/>
    <property type="match status" value="1"/>
</dbReference>
<keyword evidence="6" id="KW-0067">ATP-binding</keyword>
<dbReference type="GO" id="GO:0004631">
    <property type="term" value="F:phosphomevalonate kinase activity"/>
    <property type="evidence" value="ECO:0007669"/>
    <property type="project" value="UniProtKB-EC"/>
</dbReference>
<evidence type="ECO:0000259" key="8">
    <source>
        <dbReference type="Pfam" id="PF08544"/>
    </source>
</evidence>
<comment type="caution">
    <text evidence="9">The sequence shown here is derived from an EMBL/GenBank/DDBJ whole genome shotgun (WGS) entry which is preliminary data.</text>
</comment>
<dbReference type="InterPro" id="IPR013750">
    <property type="entry name" value="GHMP_kinase_C_dom"/>
</dbReference>
<dbReference type="InterPro" id="IPR020568">
    <property type="entry name" value="Ribosomal_Su5_D2-typ_SF"/>
</dbReference>
<evidence type="ECO:0000256" key="1">
    <source>
        <dbReference type="ARBA" id="ARBA00005017"/>
    </source>
</evidence>
<dbReference type="AlphaFoldDB" id="A0A498D9Y7"/>
<reference evidence="9 10" key="1">
    <citation type="submission" date="2018-10" db="EMBL/GenBank/DDBJ databases">
        <title>Oceanobacillus sp. YLB-02 draft genome.</title>
        <authorList>
            <person name="Yu L."/>
        </authorList>
    </citation>
    <scope>NUCLEOTIDE SEQUENCE [LARGE SCALE GENOMIC DNA]</scope>
    <source>
        <strain evidence="9 10">YLB-02</strain>
    </source>
</reference>
<dbReference type="NCBIfam" id="TIGR01220">
    <property type="entry name" value="Pmev_kin_Gr_pos"/>
    <property type="match status" value="1"/>
</dbReference>
<evidence type="ECO:0000259" key="7">
    <source>
        <dbReference type="Pfam" id="PF00288"/>
    </source>
</evidence>
<evidence type="ECO:0000256" key="5">
    <source>
        <dbReference type="ARBA" id="ARBA00022777"/>
    </source>
</evidence>
<feature type="domain" description="GHMP kinase C-terminal" evidence="8">
    <location>
        <begin position="271"/>
        <end position="350"/>
    </location>
</feature>
<dbReference type="EC" id="2.7.4.2" evidence="2"/>
<dbReference type="GO" id="GO:0005524">
    <property type="term" value="F:ATP binding"/>
    <property type="evidence" value="ECO:0007669"/>
    <property type="project" value="UniProtKB-KW"/>
</dbReference>
<gene>
    <name evidence="9" type="ORF">D8M04_17705</name>
</gene>
<dbReference type="PANTHER" id="PTHR31814:SF2">
    <property type="entry name" value="PHOSPHOMEVALONATE KINASE"/>
    <property type="match status" value="1"/>
</dbReference>
<dbReference type="PRINTS" id="PR00959">
    <property type="entry name" value="MEVGALKINASE"/>
</dbReference>
<dbReference type="OrthoDB" id="1522677at2"/>
<dbReference type="EMBL" id="RCHR01000008">
    <property type="protein sequence ID" value="RLL41354.1"/>
    <property type="molecule type" value="Genomic_DNA"/>
</dbReference>
<keyword evidence="4" id="KW-0547">Nucleotide-binding</keyword>
<dbReference type="InterPro" id="IPR006204">
    <property type="entry name" value="GHMP_kinase_N_dom"/>
</dbReference>
<name>A0A498D9Y7_9BACI</name>
<feature type="domain" description="GHMP kinase N-terminal" evidence="7">
    <location>
        <begin position="81"/>
        <end position="175"/>
    </location>
</feature>
<dbReference type="GO" id="GO:0019287">
    <property type="term" value="P:isopentenyl diphosphate biosynthetic process, mevalonate pathway"/>
    <property type="evidence" value="ECO:0007669"/>
    <property type="project" value="UniProtKB-UniPathway"/>
</dbReference>
<evidence type="ECO:0000256" key="6">
    <source>
        <dbReference type="ARBA" id="ARBA00022840"/>
    </source>
</evidence>
<organism evidence="9 10">
    <name type="scientific">Oceanobacillus piezotolerans</name>
    <dbReference type="NCBI Taxonomy" id="2448030"/>
    <lineage>
        <taxon>Bacteria</taxon>
        <taxon>Bacillati</taxon>
        <taxon>Bacillota</taxon>
        <taxon>Bacilli</taxon>
        <taxon>Bacillales</taxon>
        <taxon>Bacillaceae</taxon>
        <taxon>Oceanobacillus</taxon>
    </lineage>
</organism>
<evidence type="ECO:0000256" key="3">
    <source>
        <dbReference type="ARBA" id="ARBA00022679"/>
    </source>
</evidence>
<comment type="pathway">
    <text evidence="1">Isoprenoid biosynthesis; isopentenyl diphosphate biosynthesis via mevalonate pathway; isopentenyl diphosphate from (R)-mevalonate: step 2/3.</text>
</comment>
<dbReference type="InterPro" id="IPR014721">
    <property type="entry name" value="Ribsml_uS5_D2-typ_fold_subgr"/>
</dbReference>
<dbReference type="InterPro" id="IPR035102">
    <property type="entry name" value="Phosphomevalonate_kinase"/>
</dbReference>
<evidence type="ECO:0000313" key="10">
    <source>
        <dbReference type="Proteomes" id="UP000270219"/>
    </source>
</evidence>
<sequence length="367" mass="40152">MPNTSIKVQVPGKLMIAGEFAVLEPYHELAVLAVNRYVYATLVNSEENLLTLHDFELENVSFFMTDNQVVTKLKDNRLNFIKDAIGVTFRYLREQEINISPFHLSVKSELDDESGVKYGLGSSAAVVTAVVSSILEKFMPTSPSKGLIFKLAALSHVVTQGNGSGADIAASSYGGLLKYASFQANWLQREYEKSDTITALTKLDWSYFSLNPVRLPDDIYFCVGWTGNAASTKKLVDIILQLKNDKPEAFQEFLNHSKAAVQTFFSGVEDNNHDQLFEGIKENRKALAKVGIDANVDIETPMLTTLCDLAEELGGAGKPSGAGGGDCGIAFMPSKEKAEQLIESWKNAGIKPLTIQPSMYGATVIMD</sequence>
<dbReference type="SUPFAM" id="SSF54211">
    <property type="entry name" value="Ribosomal protein S5 domain 2-like"/>
    <property type="match status" value="1"/>
</dbReference>
<keyword evidence="3 9" id="KW-0808">Transferase</keyword>
<dbReference type="Gene3D" id="3.30.70.890">
    <property type="entry name" value="GHMP kinase, C-terminal domain"/>
    <property type="match status" value="1"/>
</dbReference>
<keyword evidence="10" id="KW-1185">Reference proteome</keyword>
<dbReference type="SUPFAM" id="SSF55060">
    <property type="entry name" value="GHMP Kinase, C-terminal domain"/>
    <property type="match status" value="1"/>
</dbReference>
<protein>
    <recommendedName>
        <fullName evidence="2">phosphomevalonate kinase</fullName>
        <ecNumber evidence="2">2.7.4.2</ecNumber>
    </recommendedName>
</protein>
<dbReference type="Gene3D" id="3.30.230.10">
    <property type="match status" value="1"/>
</dbReference>
<dbReference type="Proteomes" id="UP000270219">
    <property type="component" value="Unassembled WGS sequence"/>
</dbReference>
<keyword evidence="5 9" id="KW-0418">Kinase</keyword>
<evidence type="ECO:0000256" key="4">
    <source>
        <dbReference type="ARBA" id="ARBA00022741"/>
    </source>
</evidence>
<proteinExistence type="predicted"/>
<dbReference type="UniPathway" id="UPA00057">
    <property type="reaction ID" value="UER00099"/>
</dbReference>
<dbReference type="Pfam" id="PF00288">
    <property type="entry name" value="GHMP_kinases_N"/>
    <property type="match status" value="1"/>
</dbReference>
<dbReference type="PANTHER" id="PTHR31814">
    <property type="match status" value="1"/>
</dbReference>
<evidence type="ECO:0000256" key="2">
    <source>
        <dbReference type="ARBA" id="ARBA00012958"/>
    </source>
</evidence>
<accession>A0A498D9Y7</accession>
<dbReference type="InterPro" id="IPR036554">
    <property type="entry name" value="GHMP_kinase_C_sf"/>
</dbReference>